<dbReference type="EMBL" id="LBVV01000002">
    <property type="protein sequence ID" value="KKQ95278.1"/>
    <property type="molecule type" value="Genomic_DNA"/>
</dbReference>
<gene>
    <name evidence="2" type="ORF">UT18_C0002G0055</name>
</gene>
<protein>
    <recommendedName>
        <fullName evidence="1">C2H2-type domain-containing protein</fullName>
    </recommendedName>
</protein>
<accession>A0A0G0LTL4</accession>
<evidence type="ECO:0000313" key="3">
    <source>
        <dbReference type="Proteomes" id="UP000034207"/>
    </source>
</evidence>
<dbReference type="PROSITE" id="PS50157">
    <property type="entry name" value="ZINC_FINGER_C2H2_2"/>
    <property type="match status" value="1"/>
</dbReference>
<evidence type="ECO:0000313" key="2">
    <source>
        <dbReference type="EMBL" id="KKQ95278.1"/>
    </source>
</evidence>
<sequence length="141" mass="16092">MGRKGWPIEVNHTCKICGEKFRSKAGAIKHFEEAQNIEEPLMKVCGIYGVLIKCIWGEIGFEIIVNDITYSGPHKNILEYGVNIVDIYRLNIYDDYRLSDPFKSTEIVVNEGSAINVFNYLKSRSQFSANGKWLENVIKQA</sequence>
<name>A0A0G0LTL4_UNCC2</name>
<dbReference type="InterPro" id="IPR013087">
    <property type="entry name" value="Znf_C2H2_type"/>
</dbReference>
<proteinExistence type="predicted"/>
<comment type="caution">
    <text evidence="2">The sequence shown here is derived from an EMBL/GenBank/DDBJ whole genome shotgun (WGS) entry which is preliminary data.</text>
</comment>
<reference evidence="2 3" key="1">
    <citation type="journal article" date="2015" name="Nature">
        <title>rRNA introns, odd ribosomes, and small enigmatic genomes across a large radiation of phyla.</title>
        <authorList>
            <person name="Brown C.T."/>
            <person name="Hug L.A."/>
            <person name="Thomas B.C."/>
            <person name="Sharon I."/>
            <person name="Castelle C.J."/>
            <person name="Singh A."/>
            <person name="Wilkins M.J."/>
            <person name="Williams K.H."/>
            <person name="Banfield J.F."/>
        </authorList>
    </citation>
    <scope>NUCLEOTIDE SEQUENCE [LARGE SCALE GENOMIC DNA]</scope>
</reference>
<dbReference type="AlphaFoldDB" id="A0A0G0LTL4"/>
<evidence type="ECO:0000259" key="1">
    <source>
        <dbReference type="PROSITE" id="PS50157"/>
    </source>
</evidence>
<feature type="domain" description="C2H2-type" evidence="1">
    <location>
        <begin position="12"/>
        <end position="40"/>
    </location>
</feature>
<organism evidence="2 3">
    <name type="scientific">candidate division CPR2 bacterium GW2011_GWC2_39_10</name>
    <dbReference type="NCBI Taxonomy" id="1618345"/>
    <lineage>
        <taxon>Bacteria</taxon>
        <taxon>Bacteria division CPR2</taxon>
    </lineage>
</organism>
<dbReference type="STRING" id="1618345.UT18_C0002G0055"/>
<dbReference type="Proteomes" id="UP000034207">
    <property type="component" value="Unassembled WGS sequence"/>
</dbReference>